<gene>
    <name evidence="2" type="ORF">IAC18_07040</name>
</gene>
<dbReference type="EMBL" id="DVJK01000197">
    <property type="protein sequence ID" value="HIS67304.1"/>
    <property type="molecule type" value="Genomic_DNA"/>
</dbReference>
<keyword evidence="1" id="KW-0732">Signal</keyword>
<protein>
    <recommendedName>
        <fullName evidence="4">Extracellular solute-binding protein</fullName>
    </recommendedName>
</protein>
<comment type="caution">
    <text evidence="2">The sequence shown here is derived from an EMBL/GenBank/DDBJ whole genome shotgun (WGS) entry which is preliminary data.</text>
</comment>
<evidence type="ECO:0008006" key="4">
    <source>
        <dbReference type="Google" id="ProtNLM"/>
    </source>
</evidence>
<dbReference type="SUPFAM" id="SSF53850">
    <property type="entry name" value="Periplasmic binding protein-like II"/>
    <property type="match status" value="1"/>
</dbReference>
<feature type="signal peptide" evidence="1">
    <location>
        <begin position="1"/>
        <end position="27"/>
    </location>
</feature>
<dbReference type="AlphaFoldDB" id="A0A9D1FE97"/>
<reference evidence="2" key="1">
    <citation type="submission" date="2020-10" db="EMBL/GenBank/DDBJ databases">
        <authorList>
            <person name="Gilroy R."/>
        </authorList>
    </citation>
    <scope>NUCLEOTIDE SEQUENCE</scope>
    <source>
        <strain evidence="2">ChiHjej10B9-9673</strain>
    </source>
</reference>
<evidence type="ECO:0000313" key="2">
    <source>
        <dbReference type="EMBL" id="HIS67304.1"/>
    </source>
</evidence>
<organism evidence="2 3">
    <name type="scientific">Candidatus Scatomorpha merdipullorum</name>
    <dbReference type="NCBI Taxonomy" id="2840927"/>
    <lineage>
        <taxon>Bacteria</taxon>
        <taxon>Bacillati</taxon>
        <taxon>Bacillota</taxon>
        <taxon>Clostridia</taxon>
        <taxon>Eubacteriales</taxon>
        <taxon>Candidatus Scatomorpha</taxon>
    </lineage>
</organism>
<sequence length="376" mass="39451">MFKTFKRLCASLLAAALILAFTTGCGEAPPESAPPESEEAAGAEALVFAVAGPDKWIARAAEDYNAAGPEKPVELLRFQSAAELMDAVDGGLEADMYFAALEGASLPEYAASPAARLREASADLSGRLNIPLAGNLAEAMSCEGELRCLPFDFEVEGVAWTLGEALPGSMAEAEALAAGAGETLFYPLWNCDSLAGGWLYPYLCSADEAARGDILASVLAHEQDDEPAPDARFAFNLVRLDGDENGELGLGNLVFNCADGWAAGLPGAETAGIYVPKHVFGIFEGCSDADAAWAFLEGFLSDGLQDNARSLPAAESAFESRLEHASRFVSPEAVGTARELVENSTLAAGPGLAGEEQAWYVEYINSEARHEKLGIA</sequence>
<dbReference type="PROSITE" id="PS51257">
    <property type="entry name" value="PROKAR_LIPOPROTEIN"/>
    <property type="match status" value="1"/>
</dbReference>
<evidence type="ECO:0000256" key="1">
    <source>
        <dbReference type="SAM" id="SignalP"/>
    </source>
</evidence>
<accession>A0A9D1FE97</accession>
<dbReference type="Proteomes" id="UP000824001">
    <property type="component" value="Unassembled WGS sequence"/>
</dbReference>
<reference evidence="2" key="2">
    <citation type="journal article" date="2021" name="PeerJ">
        <title>Extensive microbial diversity within the chicken gut microbiome revealed by metagenomics and culture.</title>
        <authorList>
            <person name="Gilroy R."/>
            <person name="Ravi A."/>
            <person name="Getino M."/>
            <person name="Pursley I."/>
            <person name="Horton D.L."/>
            <person name="Alikhan N.F."/>
            <person name="Baker D."/>
            <person name="Gharbi K."/>
            <person name="Hall N."/>
            <person name="Watson M."/>
            <person name="Adriaenssens E.M."/>
            <person name="Foster-Nyarko E."/>
            <person name="Jarju S."/>
            <person name="Secka A."/>
            <person name="Antonio M."/>
            <person name="Oren A."/>
            <person name="Chaudhuri R.R."/>
            <person name="La Ragione R."/>
            <person name="Hildebrand F."/>
            <person name="Pallen M.J."/>
        </authorList>
    </citation>
    <scope>NUCLEOTIDE SEQUENCE</scope>
    <source>
        <strain evidence="2">ChiHjej10B9-9673</strain>
    </source>
</reference>
<proteinExistence type="predicted"/>
<name>A0A9D1FE97_9FIRM</name>
<evidence type="ECO:0000313" key="3">
    <source>
        <dbReference type="Proteomes" id="UP000824001"/>
    </source>
</evidence>
<feature type="chain" id="PRO_5038581045" description="Extracellular solute-binding protein" evidence="1">
    <location>
        <begin position="28"/>
        <end position="376"/>
    </location>
</feature>